<dbReference type="Proteomes" id="UP000187941">
    <property type="component" value="Chromosome"/>
</dbReference>
<proteinExistence type="predicted"/>
<dbReference type="RefSeq" id="WP_077133630.1">
    <property type="nucleotide sequence ID" value="NZ_CP014263.1"/>
</dbReference>
<evidence type="ECO:0000313" key="3">
    <source>
        <dbReference type="Proteomes" id="UP000187941"/>
    </source>
</evidence>
<evidence type="ECO:0008006" key="4">
    <source>
        <dbReference type="Google" id="ProtNLM"/>
    </source>
</evidence>
<dbReference type="InterPro" id="IPR011990">
    <property type="entry name" value="TPR-like_helical_dom_sf"/>
</dbReference>
<dbReference type="OrthoDB" id="944212at2"/>
<name>A0A1P9X3E8_9BACT</name>
<dbReference type="EMBL" id="CP014263">
    <property type="protein sequence ID" value="AQG82154.1"/>
    <property type="molecule type" value="Genomic_DNA"/>
</dbReference>
<dbReference type="Gene3D" id="1.25.40.10">
    <property type="entry name" value="Tetratricopeptide repeat domain"/>
    <property type="match status" value="1"/>
</dbReference>
<keyword evidence="3" id="KW-1185">Reference proteome</keyword>
<dbReference type="STRING" id="1178516.AWR27_24380"/>
<evidence type="ECO:0000256" key="1">
    <source>
        <dbReference type="SAM" id="SignalP"/>
    </source>
</evidence>
<dbReference type="SUPFAM" id="SSF48452">
    <property type="entry name" value="TPR-like"/>
    <property type="match status" value="1"/>
</dbReference>
<protein>
    <recommendedName>
        <fullName evidence="4">Tetratricopeptide repeat protein</fullName>
    </recommendedName>
</protein>
<dbReference type="AlphaFoldDB" id="A0A1P9X3E8"/>
<keyword evidence="1" id="KW-0732">Signal</keyword>
<feature type="chain" id="PRO_5012071805" description="Tetratricopeptide repeat protein" evidence="1">
    <location>
        <begin position="20"/>
        <end position="310"/>
    </location>
</feature>
<organism evidence="2 3">
    <name type="scientific">Spirosoma montaniterrae</name>
    <dbReference type="NCBI Taxonomy" id="1178516"/>
    <lineage>
        <taxon>Bacteria</taxon>
        <taxon>Pseudomonadati</taxon>
        <taxon>Bacteroidota</taxon>
        <taxon>Cytophagia</taxon>
        <taxon>Cytophagales</taxon>
        <taxon>Cytophagaceae</taxon>
        <taxon>Spirosoma</taxon>
    </lineage>
</organism>
<feature type="signal peptide" evidence="1">
    <location>
        <begin position="1"/>
        <end position="19"/>
    </location>
</feature>
<sequence>MMKPLLFLFFFFASLSVQARPANALPLVAAHIDDEYDRYKKKGDDLFRVGNYAEAVKQYRNCLEVPTFENDAYAKGQIERCTNALNLRQKADSTLQKGDEKSAMPLFNQLLSLNADDGITKATLVDYYEQKANRLYGDKWFPEAKGQYENALRYATNPTKRSTLELQIRNSEENTISKVITDTEVARPSKRIGLKLLTGAVAIGAGAYAMVLRTDYQAKLNKLNEVGRTVDPDNDGIINTPDAYRQYASAYADAEVAQRKNGLYKACLGIAATAVLLETYLLIRKPKVRETALQVNPSSHSWGVAVRYSF</sequence>
<evidence type="ECO:0000313" key="2">
    <source>
        <dbReference type="EMBL" id="AQG82154.1"/>
    </source>
</evidence>
<reference evidence="2 3" key="1">
    <citation type="submission" date="2016-01" db="EMBL/GenBank/DDBJ databases">
        <authorList>
            <person name="Oliw E.H."/>
        </authorList>
    </citation>
    <scope>NUCLEOTIDE SEQUENCE [LARGE SCALE GENOMIC DNA]</scope>
    <source>
        <strain evidence="2 3">DY10</strain>
    </source>
</reference>
<gene>
    <name evidence="2" type="ORF">AWR27_24380</name>
</gene>
<accession>A0A1P9X3E8</accession>
<dbReference type="KEGG" id="smon:AWR27_24380"/>